<keyword evidence="2" id="KW-1185">Reference proteome</keyword>
<evidence type="ECO:0000313" key="2">
    <source>
        <dbReference type="Proteomes" id="UP000604046"/>
    </source>
</evidence>
<accession>A0A812IET4</accession>
<dbReference type="EMBL" id="CAJNDS010000225">
    <property type="protein sequence ID" value="CAE7030763.1"/>
    <property type="molecule type" value="Genomic_DNA"/>
</dbReference>
<dbReference type="OrthoDB" id="442354at2759"/>
<reference evidence="1" key="1">
    <citation type="submission" date="2021-02" db="EMBL/GenBank/DDBJ databases">
        <authorList>
            <person name="Dougan E. K."/>
            <person name="Rhodes N."/>
            <person name="Thang M."/>
            <person name="Chan C."/>
        </authorList>
    </citation>
    <scope>NUCLEOTIDE SEQUENCE</scope>
</reference>
<dbReference type="AlphaFoldDB" id="A0A812IET4"/>
<evidence type="ECO:0000313" key="1">
    <source>
        <dbReference type="EMBL" id="CAE7030763.1"/>
    </source>
</evidence>
<proteinExistence type="predicted"/>
<protein>
    <submittedName>
        <fullName evidence="1">Uncharacterized protein</fullName>
    </submittedName>
</protein>
<comment type="caution">
    <text evidence="1">The sequence shown here is derived from an EMBL/GenBank/DDBJ whole genome shotgun (WGS) entry which is preliminary data.</text>
</comment>
<dbReference type="Proteomes" id="UP000604046">
    <property type="component" value="Unassembled WGS sequence"/>
</dbReference>
<organism evidence="1 2">
    <name type="scientific">Symbiodinium natans</name>
    <dbReference type="NCBI Taxonomy" id="878477"/>
    <lineage>
        <taxon>Eukaryota</taxon>
        <taxon>Sar</taxon>
        <taxon>Alveolata</taxon>
        <taxon>Dinophyceae</taxon>
        <taxon>Suessiales</taxon>
        <taxon>Symbiodiniaceae</taxon>
        <taxon>Symbiodinium</taxon>
    </lineage>
</organism>
<gene>
    <name evidence="1" type="ORF">SNAT2548_LOCUS3718</name>
</gene>
<name>A0A812IET4_9DINO</name>
<sequence>MHRALQLGVYSGFRRLPSSRWSLRFGGRRELQQLVFPAADFRHILDDAGKVCDLYAGHPLSGLSPHKRGLLLQNLCKTVLASAHPHLQLEEPVSGRCVNGQRRTAQQALWDWTLGGRKAECKSCRLGWMASNHVWAINVSAVKLPLPGVRTLVPFDDLYLVVDTPDVIHILKHDLRTGVSTAGSETAVRGQKICVSGGRGAAHWRDARTAILRKLCAGRGQCEMIAEIPVSDIPESDQSLQAALSQEEKDKMYQGIPLSRMTPSLRALRIEQIGCEIDRKLNPRCSIFRQAGGDPQVDWLRDDVRVELKHTKAVQMKSGSWRVCFSKIKCAVDGLRETKAFDELWLAVYSPLGIDFFKSNGDLPYTSVGVREAFGNDLDIRSHAHETELRAALCSIRWQLERMGCCLTASVRW</sequence>